<dbReference type="GeneID" id="59460180"/>
<evidence type="ECO:0000256" key="1">
    <source>
        <dbReference type="SAM" id="MobiDB-lite"/>
    </source>
</evidence>
<reference evidence="3" key="1">
    <citation type="journal article" date="2021" name="Front. Microbiol.">
        <title>Cellular and Genomic Properties of Haloferax gibbonsii LR2-5, the Host of Euryarchaeal Virus HFTV1.</title>
        <authorList>
            <person name="Tittes C."/>
            <person name="Schwarzer S."/>
            <person name="Pfeiffer F."/>
            <person name="Dyall-Smith M."/>
            <person name="Rodriguez-Franco M."/>
            <person name="Oksanen H.M."/>
            <person name="Quax T.E.F."/>
        </authorList>
    </citation>
    <scope>NUCLEOTIDE SEQUENCE</scope>
    <source>
        <strain evidence="3">LR2-5</strain>
    </source>
</reference>
<accession>A0A871BIP9</accession>
<organism evidence="3 4">
    <name type="scientific">Haloferax gibbonsii</name>
    <dbReference type="NCBI Taxonomy" id="35746"/>
    <lineage>
        <taxon>Archaea</taxon>
        <taxon>Methanobacteriati</taxon>
        <taxon>Methanobacteriota</taxon>
        <taxon>Stenosarchaea group</taxon>
        <taxon>Halobacteria</taxon>
        <taxon>Halobacteriales</taxon>
        <taxon>Haloferacaceae</taxon>
        <taxon>Haloferax</taxon>
    </lineage>
</organism>
<dbReference type="InterPro" id="IPR013783">
    <property type="entry name" value="Ig-like_fold"/>
</dbReference>
<evidence type="ECO:0000313" key="4">
    <source>
        <dbReference type="Proteomes" id="UP000663064"/>
    </source>
</evidence>
<dbReference type="Gene3D" id="2.60.40.10">
    <property type="entry name" value="Immunoglobulins"/>
    <property type="match status" value="1"/>
</dbReference>
<protein>
    <submittedName>
        <fullName evidence="3">Secreted glycoprotein</fullName>
    </submittedName>
</protein>
<feature type="compositionally biased region" description="Gly residues" evidence="1">
    <location>
        <begin position="181"/>
        <end position="190"/>
    </location>
</feature>
<dbReference type="RefSeq" id="WP_193492540.1">
    <property type="nucleotide sequence ID" value="NZ_CP063205.1"/>
</dbReference>
<dbReference type="Proteomes" id="UP000663064">
    <property type="component" value="Chromosome"/>
</dbReference>
<evidence type="ECO:0000259" key="2">
    <source>
        <dbReference type="Pfam" id="PF07705"/>
    </source>
</evidence>
<dbReference type="Pfam" id="PF07705">
    <property type="entry name" value="CARDB"/>
    <property type="match status" value="1"/>
</dbReference>
<proteinExistence type="predicted"/>
<sequence>MTPNARHCLVVFSVLAVAVAPGIGAAAGSTDVALEPTGQTVTNGEAATFDVVVTNASGGVGAANISFSVANDTAAITQVAFSHEAAEVNTTYASDNSSATLAGYGLDTNQTGQVVVATVTVEGNATSTAETMVTPEVNALGDEDGNDYSIGDERSAQLEITTSSSGGGGGSGDGGDDSDGGGDSGGGGDGDTASTTVTNLSVATTDVETGESVEATATVLNDGDVTTNATVNLTVDGSIESTKTVTDLEPGNESTVVFLPAFQQAGTYNLSVGGESATITVAEPTTTSDPVTTETPTETESQAPGFGVLSALVSLVALIGAARLRAN</sequence>
<dbReference type="AlphaFoldDB" id="A0A871BIP9"/>
<dbReference type="EMBL" id="CP063205">
    <property type="protein sequence ID" value="QOS12650.1"/>
    <property type="molecule type" value="Genomic_DNA"/>
</dbReference>
<feature type="region of interest" description="Disordered" evidence="1">
    <location>
        <begin position="127"/>
        <end position="195"/>
    </location>
</feature>
<feature type="domain" description="CARDB" evidence="2">
    <location>
        <begin position="199"/>
        <end position="276"/>
    </location>
</feature>
<evidence type="ECO:0000313" key="3">
    <source>
        <dbReference type="EMBL" id="QOS12650.1"/>
    </source>
</evidence>
<name>A0A871BIP9_HALGI</name>
<dbReference type="InterPro" id="IPR011635">
    <property type="entry name" value="CARDB"/>
</dbReference>
<gene>
    <name evidence="3" type="ORF">HfgLR_12570</name>
</gene>